<dbReference type="GO" id="GO:0019843">
    <property type="term" value="F:rRNA binding"/>
    <property type="evidence" value="ECO:0007669"/>
    <property type="project" value="UniProtKB-KW"/>
</dbReference>
<keyword evidence="10" id="KW-1185">Reference proteome</keyword>
<keyword evidence="5" id="KW-0687">Ribonucleoprotein</keyword>
<dbReference type="OrthoDB" id="5555409at2759"/>
<evidence type="ECO:0000256" key="5">
    <source>
        <dbReference type="ARBA" id="ARBA00023274"/>
    </source>
</evidence>
<dbReference type="Pfam" id="PF03948">
    <property type="entry name" value="Ribosomal_L9_C"/>
    <property type="match status" value="1"/>
</dbReference>
<proteinExistence type="inferred from homology"/>
<dbReference type="InterPro" id="IPR000244">
    <property type="entry name" value="Ribosomal_bL9"/>
</dbReference>
<evidence type="ECO:0000256" key="6">
    <source>
        <dbReference type="ARBA" id="ARBA00035427"/>
    </source>
</evidence>
<evidence type="ECO:0000256" key="7">
    <source>
        <dbReference type="SAM" id="MobiDB-lite"/>
    </source>
</evidence>
<keyword evidence="3" id="KW-0694">RNA-binding</keyword>
<protein>
    <recommendedName>
        <fullName evidence="6">50S ribosomal protein L9, chloroplastic</fullName>
    </recommendedName>
</protein>
<dbReference type="InterPro" id="IPR020070">
    <property type="entry name" value="Ribosomal_bL9_N"/>
</dbReference>
<dbReference type="EMBL" id="SDOX01000122">
    <property type="protein sequence ID" value="TFJ81729.1"/>
    <property type="molecule type" value="Genomic_DNA"/>
</dbReference>
<evidence type="ECO:0000313" key="10">
    <source>
        <dbReference type="Proteomes" id="UP000355283"/>
    </source>
</evidence>
<dbReference type="AlphaFoldDB" id="A0A4D9CYX9"/>
<comment type="similarity">
    <text evidence="1">Belongs to the bacterial ribosomal protein bL9 family.</text>
</comment>
<dbReference type="Gene3D" id="3.10.430.100">
    <property type="entry name" value="Ribosomal protein L9, C-terminal domain"/>
    <property type="match status" value="1"/>
</dbReference>
<dbReference type="Gene3D" id="3.40.5.10">
    <property type="entry name" value="Ribosomal protein L9, N-terminal domain"/>
    <property type="match status" value="1"/>
</dbReference>
<gene>
    <name evidence="9" type="ORF">NSK_006978</name>
</gene>
<organism evidence="9 10">
    <name type="scientific">Nannochloropsis salina CCMP1776</name>
    <dbReference type="NCBI Taxonomy" id="1027361"/>
    <lineage>
        <taxon>Eukaryota</taxon>
        <taxon>Sar</taxon>
        <taxon>Stramenopiles</taxon>
        <taxon>Ochrophyta</taxon>
        <taxon>Eustigmatophyceae</taxon>
        <taxon>Eustigmatales</taxon>
        <taxon>Monodopsidaceae</taxon>
        <taxon>Microchloropsis</taxon>
        <taxon>Microchloropsis salina</taxon>
    </lineage>
</organism>
<dbReference type="PANTHER" id="PTHR21368">
    <property type="entry name" value="50S RIBOSOMAL PROTEIN L9"/>
    <property type="match status" value="1"/>
</dbReference>
<dbReference type="GO" id="GO:0003735">
    <property type="term" value="F:structural constituent of ribosome"/>
    <property type="evidence" value="ECO:0007669"/>
    <property type="project" value="InterPro"/>
</dbReference>
<dbReference type="SUPFAM" id="SSF55653">
    <property type="entry name" value="Ribosomal protein L9 C-domain"/>
    <property type="match status" value="1"/>
</dbReference>
<comment type="caution">
    <text evidence="9">The sequence shown here is derived from an EMBL/GenBank/DDBJ whole genome shotgun (WGS) entry which is preliminary data.</text>
</comment>
<keyword evidence="2" id="KW-0699">rRNA-binding</keyword>
<dbReference type="InterPro" id="IPR020069">
    <property type="entry name" value="Ribosomal_bL9_C"/>
</dbReference>
<dbReference type="GO" id="GO:0006412">
    <property type="term" value="P:translation"/>
    <property type="evidence" value="ECO:0007669"/>
    <property type="project" value="InterPro"/>
</dbReference>
<evidence type="ECO:0000256" key="3">
    <source>
        <dbReference type="ARBA" id="ARBA00022884"/>
    </source>
</evidence>
<dbReference type="GO" id="GO:1990904">
    <property type="term" value="C:ribonucleoprotein complex"/>
    <property type="evidence" value="ECO:0007669"/>
    <property type="project" value="UniProtKB-KW"/>
</dbReference>
<keyword evidence="4" id="KW-0689">Ribosomal protein</keyword>
<dbReference type="InterPro" id="IPR009027">
    <property type="entry name" value="Ribosomal_bL9/RNase_H1_N"/>
</dbReference>
<dbReference type="SUPFAM" id="SSF55658">
    <property type="entry name" value="L9 N-domain-like"/>
    <property type="match status" value="1"/>
</dbReference>
<dbReference type="GO" id="GO:0005840">
    <property type="term" value="C:ribosome"/>
    <property type="evidence" value="ECO:0007669"/>
    <property type="project" value="UniProtKB-KW"/>
</dbReference>
<dbReference type="Pfam" id="PF01281">
    <property type="entry name" value="Ribosomal_L9_N"/>
    <property type="match status" value="1"/>
</dbReference>
<dbReference type="InterPro" id="IPR036791">
    <property type="entry name" value="Ribosomal_bL9_C_sf"/>
</dbReference>
<sequence>MLGRNSLTGTVLSFKPSIIRNLSKKRMVNVVLLEDLAFRGFAGEEVAVKPGYARNFLIPGRKAVYATHDNKLQHVVMRSNEERTLLEERRDFLYFKSRTMQRAITFTRNVAVDGQKLEHPLTKADLAAAMRKQLKRHVDEQDIRLPKGSEIKMLGELNVKVAVDVPQLMVDEMQESAQSDGGKKREMLTVKVAIQKDEKKRDRRENRSAEVLEEDSE</sequence>
<dbReference type="PROSITE" id="PS00651">
    <property type="entry name" value="RIBOSOMAL_L9"/>
    <property type="match status" value="1"/>
</dbReference>
<dbReference type="NCBIfam" id="TIGR00158">
    <property type="entry name" value="L9"/>
    <property type="match status" value="1"/>
</dbReference>
<feature type="domain" description="Ribosomal protein L9" evidence="8">
    <location>
        <begin position="40"/>
        <end position="67"/>
    </location>
</feature>
<feature type="compositionally biased region" description="Basic and acidic residues" evidence="7">
    <location>
        <begin position="197"/>
        <end position="210"/>
    </location>
</feature>
<evidence type="ECO:0000256" key="2">
    <source>
        <dbReference type="ARBA" id="ARBA00022730"/>
    </source>
</evidence>
<feature type="region of interest" description="Disordered" evidence="7">
    <location>
        <begin position="197"/>
        <end position="217"/>
    </location>
</feature>
<accession>A0A4D9CYX9</accession>
<evidence type="ECO:0000256" key="4">
    <source>
        <dbReference type="ARBA" id="ARBA00022980"/>
    </source>
</evidence>
<evidence type="ECO:0000259" key="8">
    <source>
        <dbReference type="PROSITE" id="PS00651"/>
    </source>
</evidence>
<dbReference type="InterPro" id="IPR020594">
    <property type="entry name" value="Ribosomal_bL9_bac/chp"/>
</dbReference>
<evidence type="ECO:0000256" key="1">
    <source>
        <dbReference type="ARBA" id="ARBA00010605"/>
    </source>
</evidence>
<reference evidence="9 10" key="1">
    <citation type="submission" date="2019-01" db="EMBL/GenBank/DDBJ databases">
        <title>Nuclear Genome Assembly of the Microalgal Biofuel strain Nannochloropsis salina CCMP1776.</title>
        <authorList>
            <person name="Hovde B."/>
        </authorList>
    </citation>
    <scope>NUCLEOTIDE SEQUENCE [LARGE SCALE GENOMIC DNA]</scope>
    <source>
        <strain evidence="9 10">CCMP1776</strain>
    </source>
</reference>
<evidence type="ECO:0000313" key="9">
    <source>
        <dbReference type="EMBL" id="TFJ81729.1"/>
    </source>
</evidence>
<dbReference type="Proteomes" id="UP000355283">
    <property type="component" value="Unassembled WGS sequence"/>
</dbReference>
<name>A0A4D9CYX9_9STRA</name>
<dbReference type="InterPro" id="IPR036935">
    <property type="entry name" value="Ribosomal_bL9_N_sf"/>
</dbReference>